<evidence type="ECO:0000256" key="1">
    <source>
        <dbReference type="ARBA" id="ARBA00005189"/>
    </source>
</evidence>
<comment type="pathway">
    <text evidence="1">Lipid metabolism.</text>
</comment>
<accession>A0A2T6CCZ3</accession>
<dbReference type="Pfam" id="PF13444">
    <property type="entry name" value="Acetyltransf_5"/>
    <property type="match status" value="1"/>
</dbReference>
<evidence type="ECO:0000256" key="8">
    <source>
        <dbReference type="ARBA" id="ARBA00039866"/>
    </source>
</evidence>
<evidence type="ECO:0000256" key="10">
    <source>
        <dbReference type="ARBA" id="ARBA00047785"/>
    </source>
</evidence>
<keyword evidence="2" id="KW-0444">Lipid biosynthesis</keyword>
<dbReference type="PANTHER" id="PTHR37323:SF1">
    <property type="entry name" value="L-ORNITHINE N(ALPHA)-ACYLTRANSFERASE"/>
    <property type="match status" value="1"/>
</dbReference>
<dbReference type="PANTHER" id="PTHR37323">
    <property type="entry name" value="GCN5-RELATED N-ACETYLTRANSFERASE"/>
    <property type="match status" value="1"/>
</dbReference>
<dbReference type="Proteomes" id="UP000244092">
    <property type="component" value="Unassembled WGS sequence"/>
</dbReference>
<reference evidence="11 12" key="1">
    <citation type="submission" date="2018-04" db="EMBL/GenBank/DDBJ databases">
        <title>Genomic Encyclopedia of Archaeal and Bacterial Type Strains, Phase II (KMG-II): from individual species to whole genera.</title>
        <authorList>
            <person name="Goeker M."/>
        </authorList>
    </citation>
    <scope>NUCLEOTIDE SEQUENCE [LARGE SCALE GENOMIC DNA]</scope>
    <source>
        <strain evidence="11 12">DSM 12244</strain>
    </source>
</reference>
<dbReference type="InterPro" id="IPR016181">
    <property type="entry name" value="Acyl_CoA_acyltransferase"/>
</dbReference>
<keyword evidence="3 11" id="KW-0808">Transferase</keyword>
<dbReference type="EMBL" id="QBKU01000007">
    <property type="protein sequence ID" value="PTX73378.1"/>
    <property type="molecule type" value="Genomic_DNA"/>
</dbReference>
<dbReference type="AlphaFoldDB" id="A0A2T6CCZ3"/>
<organism evidence="11 12">
    <name type="scientific">Sulfitobacter mediterraneus</name>
    <dbReference type="NCBI Taxonomy" id="83219"/>
    <lineage>
        <taxon>Bacteria</taxon>
        <taxon>Pseudomonadati</taxon>
        <taxon>Pseudomonadota</taxon>
        <taxon>Alphaproteobacteria</taxon>
        <taxon>Rhodobacterales</taxon>
        <taxon>Roseobacteraceae</taxon>
        <taxon>Sulfitobacter</taxon>
    </lineage>
</organism>
<evidence type="ECO:0000256" key="3">
    <source>
        <dbReference type="ARBA" id="ARBA00022679"/>
    </source>
</evidence>
<evidence type="ECO:0000256" key="6">
    <source>
        <dbReference type="ARBA" id="ARBA00038095"/>
    </source>
</evidence>
<proteinExistence type="inferred from homology"/>
<comment type="similarity">
    <text evidence="6">Belongs to the acetyltransferase family. OlsB subfamily.</text>
</comment>
<dbReference type="EC" id="2.3.2.30" evidence="7"/>
<evidence type="ECO:0000256" key="5">
    <source>
        <dbReference type="ARBA" id="ARBA00023315"/>
    </source>
</evidence>
<sequence>MPMTQQATGGFHVRLAETNADLEAAQRLRYDVFVSELGGGGAMVDHDAGLERDRFDPFLDHLLLFDDRTGAVVGVYRLMQQHMALRAGGFYSSGEYDLTPLETCGRRILELGRSCLHPDYRGGMAMHHLWSGLAEYIAKHEIEVLFGVASFHGTDVAALKQPLSFLHHRHLASPKLRVKARDTSFQSMDLLDEADLDRKAAMLQMPSLIKAYLRLGGMVGEGAYVDHDFNTVDVCLIMDTHQMNARQSKIYRGDHR</sequence>
<evidence type="ECO:0000256" key="7">
    <source>
        <dbReference type="ARBA" id="ARBA00039058"/>
    </source>
</evidence>
<gene>
    <name evidence="11" type="ORF">C8N31_10778</name>
</gene>
<evidence type="ECO:0000256" key="4">
    <source>
        <dbReference type="ARBA" id="ARBA00023098"/>
    </source>
</evidence>
<dbReference type="Gene3D" id="3.40.630.30">
    <property type="match status" value="1"/>
</dbReference>
<dbReference type="SUPFAM" id="SSF55729">
    <property type="entry name" value="Acyl-CoA N-acyltransferases (Nat)"/>
    <property type="match status" value="1"/>
</dbReference>
<evidence type="ECO:0000313" key="11">
    <source>
        <dbReference type="EMBL" id="PTX73378.1"/>
    </source>
</evidence>
<name>A0A2T6CCZ3_9RHOB</name>
<comment type="function">
    <text evidence="9">Catalyzes the first step in the biosynthesis of ornithine lipids, which are phosphorus-free membrane lipids. Catalyzes the 3-hydroxyacyl-acyl carrier protein-dependent acylation of ornithine to form lyso-ornithine lipid (LOL).</text>
</comment>
<protein>
    <recommendedName>
        <fullName evidence="8">L-ornithine N(alpha)-acyltransferase</fullName>
        <ecNumber evidence="7">2.3.2.30</ecNumber>
    </recommendedName>
</protein>
<dbReference type="GO" id="GO:0006629">
    <property type="term" value="P:lipid metabolic process"/>
    <property type="evidence" value="ECO:0007669"/>
    <property type="project" value="UniProtKB-KW"/>
</dbReference>
<dbReference type="InterPro" id="IPR052351">
    <property type="entry name" value="Ornithine_N-alpha-AT"/>
</dbReference>
<dbReference type="GO" id="GO:0043810">
    <property type="term" value="F:ornithine-acyl [acyl carrier protein] N-acyltransferase activity"/>
    <property type="evidence" value="ECO:0007669"/>
    <property type="project" value="UniProtKB-EC"/>
</dbReference>
<comment type="caution">
    <text evidence="11">The sequence shown here is derived from an EMBL/GenBank/DDBJ whole genome shotgun (WGS) entry which is preliminary data.</text>
</comment>
<evidence type="ECO:0000256" key="2">
    <source>
        <dbReference type="ARBA" id="ARBA00022516"/>
    </source>
</evidence>
<evidence type="ECO:0000313" key="12">
    <source>
        <dbReference type="Proteomes" id="UP000244092"/>
    </source>
</evidence>
<evidence type="ECO:0000256" key="9">
    <source>
        <dbReference type="ARBA" id="ARBA00045724"/>
    </source>
</evidence>
<comment type="catalytic activity">
    <reaction evidence="10">
        <text>a (3R)-hydroxyacyl-[ACP] + L-ornithine = a lyso-ornithine lipid + holo-[ACP] + H(+)</text>
        <dbReference type="Rhea" id="RHEA:20633"/>
        <dbReference type="Rhea" id="RHEA-COMP:9685"/>
        <dbReference type="Rhea" id="RHEA-COMP:9945"/>
        <dbReference type="ChEBI" id="CHEBI:15378"/>
        <dbReference type="ChEBI" id="CHEBI:46911"/>
        <dbReference type="ChEBI" id="CHEBI:64479"/>
        <dbReference type="ChEBI" id="CHEBI:78827"/>
        <dbReference type="ChEBI" id="CHEBI:138482"/>
        <dbReference type="EC" id="2.3.2.30"/>
    </reaction>
    <physiologicalReaction direction="left-to-right" evidence="10">
        <dbReference type="Rhea" id="RHEA:20634"/>
    </physiologicalReaction>
</comment>
<keyword evidence="5 11" id="KW-0012">Acyltransferase</keyword>
<keyword evidence="4" id="KW-0443">Lipid metabolism</keyword>